<dbReference type="EMBL" id="OV986001">
    <property type="protein sequence ID" value="CAI2795117.1"/>
    <property type="molecule type" value="Genomic_DNA"/>
</dbReference>
<dbReference type="AlphaFoldDB" id="C3K4M8"/>
<dbReference type="Proteomes" id="UP001152918">
    <property type="component" value="Chromosome"/>
</dbReference>
<name>C3K4M8_PSEFS</name>
<dbReference type="HOGENOM" id="CLU_2452295_0_0_6"/>
<reference evidence="2" key="1">
    <citation type="journal article" date="2009" name="Genome Biol.">
        <title>Genomic and genetic analyses of diversity and plant interactions of Pseudomonas fluorescens.</title>
        <authorList>
            <person name="Silby M.W."/>
            <person name="Cerdeno-Tarraga A.M."/>
            <person name="Vernikos G.S."/>
            <person name="Giddens S.R."/>
            <person name="Jackson R.W."/>
            <person name="Preston G.M."/>
            <person name="Zhang X.X."/>
            <person name="Moon C.D."/>
            <person name="Gehrig S.M."/>
            <person name="Godfrey S.A."/>
            <person name="Knight C.G."/>
            <person name="Malone J.G."/>
            <person name="Robinson Z."/>
            <person name="Spiers A.J."/>
            <person name="Harris S."/>
            <person name="Challis G.L."/>
            <person name="Yaxley A.M."/>
            <person name="Harris D."/>
            <person name="Seeger K."/>
            <person name="Murphy L."/>
            <person name="Rutter S."/>
            <person name="Squares R."/>
            <person name="Quail M.A."/>
            <person name="Saunders E."/>
            <person name="Mavromatis K."/>
            <person name="Brettin T.S."/>
            <person name="Bentley S.D."/>
            <person name="Hothersall J."/>
            <person name="Stephens E."/>
            <person name="Thomas C.M."/>
            <person name="Parkhill J."/>
            <person name="Levy S.B."/>
            <person name="Rainey P.B."/>
            <person name="Thomson N.R."/>
        </authorList>
    </citation>
    <scope>NUCLEOTIDE SEQUENCE [LARGE SCALE GENOMIC DNA]</scope>
    <source>
        <strain evidence="2">SBW25</strain>
    </source>
</reference>
<sequence>MGLFAAWRCCLEVEPGGQQCLSEVHPLAKEIGAAMLERLWQPPLFMSTAPCARGARYAAFFWTQSLVREDSHRTVQVAEQPREVVFSYA</sequence>
<evidence type="ECO:0000313" key="2">
    <source>
        <dbReference type="EMBL" id="CAY47077.1"/>
    </source>
</evidence>
<protein>
    <submittedName>
        <fullName evidence="2">Uncharacterized protein</fullName>
    </submittedName>
</protein>
<organism evidence="2">
    <name type="scientific">Pseudomonas fluorescens (strain SBW25)</name>
    <dbReference type="NCBI Taxonomy" id="216595"/>
    <lineage>
        <taxon>Bacteria</taxon>
        <taxon>Pseudomonadati</taxon>
        <taxon>Pseudomonadota</taxon>
        <taxon>Gammaproteobacteria</taxon>
        <taxon>Pseudomonadales</taxon>
        <taxon>Pseudomonadaceae</taxon>
        <taxon>Pseudomonas</taxon>
    </lineage>
</organism>
<evidence type="ECO:0000313" key="1">
    <source>
        <dbReference type="EMBL" id="CAI2795117.1"/>
    </source>
</evidence>
<dbReference type="KEGG" id="pfs:PFLU_0809"/>
<reference evidence="1" key="2">
    <citation type="submission" date="2023-10" db="EMBL/GenBank/DDBJ databases">
        <authorList>
            <person name="Fortmann-Grote C."/>
        </authorList>
    </citation>
    <scope>NUCLEOTIDE SEQUENCE</scope>
    <source>
        <strain evidence="1">SBW25</strain>
    </source>
</reference>
<accession>C3K4M8</accession>
<dbReference type="EMBL" id="AM181176">
    <property type="protein sequence ID" value="CAY47077.1"/>
    <property type="molecule type" value="Genomic_DNA"/>
</dbReference>
<gene>
    <name evidence="2" type="ordered locus">PFLU_0809</name>
</gene>
<proteinExistence type="predicted"/>